<dbReference type="RefSeq" id="WP_174625227.1">
    <property type="nucleotide sequence ID" value="NZ_CADCXN010000047.1"/>
</dbReference>
<evidence type="ECO:0000313" key="2">
    <source>
        <dbReference type="EMBL" id="CAA9890276.1"/>
    </source>
</evidence>
<dbReference type="PANTHER" id="PTHR38463">
    <property type="entry name" value="STRESS RESPONSE PROTEIN YSNF"/>
    <property type="match status" value="1"/>
</dbReference>
<dbReference type="AlphaFoldDB" id="A0A8S0W9W4"/>
<dbReference type="InterPro" id="IPR052967">
    <property type="entry name" value="Stress_Response_Assoc"/>
</dbReference>
<gene>
    <name evidence="2" type="ORF">METHB2_20107</name>
</gene>
<comment type="caution">
    <text evidence="2">The sequence shown here is derived from an EMBL/GenBank/DDBJ whole genome shotgun (WGS) entry which is preliminary data.</text>
</comment>
<organism evidence="2 3">
    <name type="scientific">Candidatus Methylobacter favarea</name>
    <dbReference type="NCBI Taxonomy" id="2707345"/>
    <lineage>
        <taxon>Bacteria</taxon>
        <taxon>Pseudomonadati</taxon>
        <taxon>Pseudomonadota</taxon>
        <taxon>Gammaproteobacteria</taxon>
        <taxon>Methylococcales</taxon>
        <taxon>Methylococcaceae</taxon>
        <taxon>Methylobacter</taxon>
    </lineage>
</organism>
<keyword evidence="3" id="KW-1185">Reference proteome</keyword>
<evidence type="ECO:0000259" key="1">
    <source>
        <dbReference type="Pfam" id="PF09557"/>
    </source>
</evidence>
<dbReference type="InterPro" id="IPR019060">
    <property type="entry name" value="DUF2382"/>
</dbReference>
<dbReference type="EMBL" id="CADCXN010000047">
    <property type="protein sequence ID" value="CAA9890276.1"/>
    <property type="molecule type" value="Genomic_DNA"/>
</dbReference>
<accession>A0A8S0W9W4</accession>
<name>A0A8S0W9W4_9GAMM</name>
<dbReference type="Proteomes" id="UP000494216">
    <property type="component" value="Unassembled WGS sequence"/>
</dbReference>
<feature type="domain" description="DUF2382" evidence="1">
    <location>
        <begin position="133"/>
        <end position="242"/>
    </location>
</feature>
<proteinExistence type="predicted"/>
<dbReference type="Pfam" id="PF09557">
    <property type="entry name" value="DUF2382"/>
    <property type="match status" value="1"/>
</dbReference>
<protein>
    <recommendedName>
        <fullName evidence="1">DUF2382 domain-containing protein</fullName>
    </recommendedName>
</protein>
<dbReference type="PANTHER" id="PTHR38463:SF1">
    <property type="entry name" value="STRESS RESPONSE PROTEIN YSNF"/>
    <property type="match status" value="1"/>
</dbReference>
<sequence length="252" mass="27771">MKQTVIGIFNDASDAKDAVQQLLDNGFLRANVDISFQKSDQDQGSIRNFFGSLFETDEANSYAEIAGRSGAIVTVHAESEEEAWRAGEILDQAGAVDMGERSGQTAYAASETPGYAASETLAAEPAREEATIPIIEEQLNVGKKEVETGRTRLRSRIIERPVAESLRLREEHVHVERNAVNRPATEADLSSFKEGEIELTEHAEVPVVAKEARVVEEVRVGKDVDEREETVTDTVRKTEVDVEETASDNLRK</sequence>
<evidence type="ECO:0000313" key="3">
    <source>
        <dbReference type="Proteomes" id="UP000494216"/>
    </source>
</evidence>
<reference evidence="2 3" key="1">
    <citation type="submission" date="2020-02" db="EMBL/GenBank/DDBJ databases">
        <authorList>
            <person name="Hogendoorn C."/>
        </authorList>
    </citation>
    <scope>NUCLEOTIDE SEQUENCE [LARGE SCALE GENOMIC DNA]</scope>
    <source>
        <strain evidence="2">METHB21</strain>
    </source>
</reference>